<name>A0A2H3CIV0_9AGAR</name>
<dbReference type="Gene3D" id="2.60.120.650">
    <property type="entry name" value="Cupin"/>
    <property type="match status" value="1"/>
</dbReference>
<sequence length="246" mass="27961">MGSCEEIRRRVMAHQPQWGDPPSPRTWDRSCPDSKSSTSPRAQAALSCSDCSDASTGTASTTMGTIAKMRPDCHKVSFTTKDWSLEGLLKKGERFFPVPRVSAVDGQSKPLQETLLRYDKDTIPLVVEDWHKHPDWLGQKFNLEWLREHGQKDIAVRNIHDWSDRTVSLEQFTKHCRSASRFVAPGETVRWYGKDAECPADWDEWLHKSGVIPARLLPNDSRNYLTKLPKSVSNFAFQVYASNSQV</sequence>
<dbReference type="SUPFAM" id="SSF51197">
    <property type="entry name" value="Clavaminate synthase-like"/>
    <property type="match status" value="1"/>
</dbReference>
<evidence type="ECO:0000313" key="3">
    <source>
        <dbReference type="Proteomes" id="UP000218334"/>
    </source>
</evidence>
<evidence type="ECO:0000256" key="1">
    <source>
        <dbReference type="SAM" id="MobiDB-lite"/>
    </source>
</evidence>
<keyword evidence="3" id="KW-1185">Reference proteome</keyword>
<evidence type="ECO:0008006" key="4">
    <source>
        <dbReference type="Google" id="ProtNLM"/>
    </source>
</evidence>
<feature type="region of interest" description="Disordered" evidence="1">
    <location>
        <begin position="1"/>
        <end position="59"/>
    </location>
</feature>
<evidence type="ECO:0000313" key="2">
    <source>
        <dbReference type="EMBL" id="PBK78318.1"/>
    </source>
</evidence>
<dbReference type="STRING" id="1076256.A0A2H3CIV0"/>
<feature type="compositionally biased region" description="Low complexity" evidence="1">
    <location>
        <begin position="42"/>
        <end position="59"/>
    </location>
</feature>
<proteinExistence type="predicted"/>
<dbReference type="AlphaFoldDB" id="A0A2H3CIV0"/>
<dbReference type="Proteomes" id="UP000218334">
    <property type="component" value="Unassembled WGS sequence"/>
</dbReference>
<dbReference type="EMBL" id="KZ293415">
    <property type="protein sequence ID" value="PBK78318.1"/>
    <property type="molecule type" value="Genomic_DNA"/>
</dbReference>
<reference evidence="3" key="1">
    <citation type="journal article" date="2017" name="Nat. Ecol. Evol.">
        <title>Genome expansion and lineage-specific genetic innovations in the forest pathogenic fungi Armillaria.</title>
        <authorList>
            <person name="Sipos G."/>
            <person name="Prasanna A.N."/>
            <person name="Walter M.C."/>
            <person name="O'Connor E."/>
            <person name="Balint B."/>
            <person name="Krizsan K."/>
            <person name="Kiss B."/>
            <person name="Hess J."/>
            <person name="Varga T."/>
            <person name="Slot J."/>
            <person name="Riley R."/>
            <person name="Boka B."/>
            <person name="Rigling D."/>
            <person name="Barry K."/>
            <person name="Lee J."/>
            <person name="Mihaltcheva S."/>
            <person name="LaButti K."/>
            <person name="Lipzen A."/>
            <person name="Waldron R."/>
            <person name="Moloney N.M."/>
            <person name="Sperisen C."/>
            <person name="Kredics L."/>
            <person name="Vagvoelgyi C."/>
            <person name="Patrignani A."/>
            <person name="Fitzpatrick D."/>
            <person name="Nagy I."/>
            <person name="Doyle S."/>
            <person name="Anderson J.B."/>
            <person name="Grigoriev I.V."/>
            <person name="Gueldener U."/>
            <person name="Muensterkoetter M."/>
            <person name="Nagy L.G."/>
        </authorList>
    </citation>
    <scope>NUCLEOTIDE SEQUENCE [LARGE SCALE GENOMIC DNA]</scope>
    <source>
        <strain evidence="3">28-4</strain>
    </source>
</reference>
<accession>A0A2H3CIV0</accession>
<gene>
    <name evidence="2" type="ORF">ARMSODRAFT_35638</name>
</gene>
<organism evidence="2 3">
    <name type="scientific">Armillaria solidipes</name>
    <dbReference type="NCBI Taxonomy" id="1076256"/>
    <lineage>
        <taxon>Eukaryota</taxon>
        <taxon>Fungi</taxon>
        <taxon>Dikarya</taxon>
        <taxon>Basidiomycota</taxon>
        <taxon>Agaricomycotina</taxon>
        <taxon>Agaricomycetes</taxon>
        <taxon>Agaricomycetidae</taxon>
        <taxon>Agaricales</taxon>
        <taxon>Marasmiineae</taxon>
        <taxon>Physalacriaceae</taxon>
        <taxon>Armillaria</taxon>
    </lineage>
</organism>
<protein>
    <recommendedName>
        <fullName evidence="4">JmjC domain-containing protein</fullName>
    </recommendedName>
</protein>